<evidence type="ECO:0000256" key="1">
    <source>
        <dbReference type="ARBA" id="ARBA00000085"/>
    </source>
</evidence>
<dbReference type="SUPFAM" id="SSF47384">
    <property type="entry name" value="Homodimeric domain of signal transducing histidine kinase"/>
    <property type="match status" value="1"/>
</dbReference>
<dbReference type="InterPro" id="IPR004358">
    <property type="entry name" value="Sig_transdc_His_kin-like_C"/>
</dbReference>
<dbReference type="CDD" id="cd00082">
    <property type="entry name" value="HisKA"/>
    <property type="match status" value="1"/>
</dbReference>
<evidence type="ECO:0000313" key="14">
    <source>
        <dbReference type="Proteomes" id="UP001437460"/>
    </source>
</evidence>
<evidence type="ECO:0000256" key="4">
    <source>
        <dbReference type="ARBA" id="ARBA00022553"/>
    </source>
</evidence>
<dbReference type="PANTHER" id="PTHR43047:SF72">
    <property type="entry name" value="OSMOSENSING HISTIDINE PROTEIN KINASE SLN1"/>
    <property type="match status" value="1"/>
</dbReference>
<proteinExistence type="predicted"/>
<dbReference type="SMART" id="SM00388">
    <property type="entry name" value="HisKA"/>
    <property type="match status" value="1"/>
</dbReference>
<dbReference type="InterPro" id="IPR011006">
    <property type="entry name" value="CheY-like_superfamily"/>
</dbReference>
<evidence type="ECO:0000256" key="8">
    <source>
        <dbReference type="ARBA" id="ARBA00024867"/>
    </source>
</evidence>
<feature type="domain" description="Histidine kinase" evidence="11">
    <location>
        <begin position="261"/>
        <end position="483"/>
    </location>
</feature>
<evidence type="ECO:0000313" key="13">
    <source>
        <dbReference type="EMBL" id="MEQ2564534.1"/>
    </source>
</evidence>
<evidence type="ECO:0000256" key="2">
    <source>
        <dbReference type="ARBA" id="ARBA00012438"/>
    </source>
</evidence>
<dbReference type="Proteomes" id="UP001437460">
    <property type="component" value="Unassembled WGS sequence"/>
</dbReference>
<evidence type="ECO:0000259" key="11">
    <source>
        <dbReference type="PROSITE" id="PS50109"/>
    </source>
</evidence>
<dbReference type="CDD" id="cd16922">
    <property type="entry name" value="HATPase_EvgS-ArcB-TorS-like"/>
    <property type="match status" value="1"/>
</dbReference>
<dbReference type="Pfam" id="PF00512">
    <property type="entry name" value="HisKA"/>
    <property type="match status" value="1"/>
</dbReference>
<evidence type="ECO:0000259" key="12">
    <source>
        <dbReference type="PROSITE" id="PS50110"/>
    </source>
</evidence>
<name>A0ABV1HQC8_9FIRM</name>
<evidence type="ECO:0000256" key="9">
    <source>
        <dbReference type="PROSITE-ProRule" id="PRU00169"/>
    </source>
</evidence>
<keyword evidence="10" id="KW-0812">Transmembrane</keyword>
<dbReference type="PROSITE" id="PS50109">
    <property type="entry name" value="HIS_KIN"/>
    <property type="match status" value="1"/>
</dbReference>
<dbReference type="InterPro" id="IPR003594">
    <property type="entry name" value="HATPase_dom"/>
</dbReference>
<dbReference type="InterPro" id="IPR003661">
    <property type="entry name" value="HisK_dim/P_dom"/>
</dbReference>
<organism evidence="13 14">
    <name type="scientific">Ventrimonas faecis</name>
    <dbReference type="NCBI Taxonomy" id="3133170"/>
    <lineage>
        <taxon>Bacteria</taxon>
        <taxon>Bacillati</taxon>
        <taxon>Bacillota</taxon>
        <taxon>Clostridia</taxon>
        <taxon>Lachnospirales</taxon>
        <taxon>Lachnospiraceae</taxon>
        <taxon>Ventrimonas</taxon>
    </lineage>
</organism>
<dbReference type="RefSeq" id="WP_349230518.1">
    <property type="nucleotide sequence ID" value="NZ_JBBMFJ010000053.1"/>
</dbReference>
<dbReference type="EMBL" id="JBBMFJ010000053">
    <property type="protein sequence ID" value="MEQ2564534.1"/>
    <property type="molecule type" value="Genomic_DNA"/>
</dbReference>
<dbReference type="Pfam" id="PF02518">
    <property type="entry name" value="HATPase_c"/>
    <property type="match status" value="1"/>
</dbReference>
<keyword evidence="6" id="KW-0418">Kinase</keyword>
<protein>
    <recommendedName>
        <fullName evidence="3">Stage 0 sporulation protein A homolog</fullName>
        <ecNumber evidence="2">2.7.13.3</ecNumber>
    </recommendedName>
</protein>
<dbReference type="EC" id="2.7.13.3" evidence="2"/>
<evidence type="ECO:0000256" key="5">
    <source>
        <dbReference type="ARBA" id="ARBA00022679"/>
    </source>
</evidence>
<keyword evidence="10" id="KW-1133">Transmembrane helix</keyword>
<feature type="transmembrane region" description="Helical" evidence="10">
    <location>
        <begin position="172"/>
        <end position="194"/>
    </location>
</feature>
<dbReference type="SMART" id="SM00448">
    <property type="entry name" value="REC"/>
    <property type="match status" value="1"/>
</dbReference>
<keyword evidence="13" id="KW-0547">Nucleotide-binding</keyword>
<comment type="function">
    <text evidence="8">May play the central regulatory role in sporulation. It may be an element of the effector pathway responsible for the activation of sporulation genes in response to nutritional stress. Spo0A may act in concert with spo0H (a sigma factor) to control the expression of some genes that are critical to the sporulation process.</text>
</comment>
<evidence type="ECO:0000256" key="3">
    <source>
        <dbReference type="ARBA" id="ARBA00018672"/>
    </source>
</evidence>
<keyword evidence="10" id="KW-0472">Membrane</keyword>
<dbReference type="PRINTS" id="PR00344">
    <property type="entry name" value="BCTRLSENSOR"/>
</dbReference>
<comment type="caution">
    <text evidence="13">The sequence shown here is derived from an EMBL/GenBank/DDBJ whole genome shotgun (WGS) entry which is preliminary data.</text>
</comment>
<dbReference type="InterPro" id="IPR001789">
    <property type="entry name" value="Sig_transdc_resp-reg_receiver"/>
</dbReference>
<evidence type="ECO:0000256" key="10">
    <source>
        <dbReference type="SAM" id="Phobius"/>
    </source>
</evidence>
<dbReference type="SMART" id="SM00387">
    <property type="entry name" value="HATPase_c"/>
    <property type="match status" value="1"/>
</dbReference>
<dbReference type="InterPro" id="IPR036097">
    <property type="entry name" value="HisK_dim/P_sf"/>
</dbReference>
<reference evidence="13 14" key="1">
    <citation type="submission" date="2024-03" db="EMBL/GenBank/DDBJ databases">
        <title>Human intestinal bacterial collection.</title>
        <authorList>
            <person name="Pauvert C."/>
            <person name="Hitch T.C.A."/>
            <person name="Clavel T."/>
        </authorList>
    </citation>
    <scope>NUCLEOTIDE SEQUENCE [LARGE SCALE GENOMIC DNA]</scope>
    <source>
        <strain evidence="13 14">CLA-AP-H27</strain>
    </source>
</reference>
<feature type="transmembrane region" description="Helical" evidence="10">
    <location>
        <begin position="65"/>
        <end position="88"/>
    </location>
</feature>
<comment type="catalytic activity">
    <reaction evidence="1">
        <text>ATP + protein L-histidine = ADP + protein N-phospho-L-histidine.</text>
        <dbReference type="EC" id="2.7.13.3"/>
    </reaction>
</comment>
<dbReference type="PROSITE" id="PS50110">
    <property type="entry name" value="RESPONSE_REGULATORY"/>
    <property type="match status" value="1"/>
</dbReference>
<dbReference type="SUPFAM" id="SSF52172">
    <property type="entry name" value="CheY-like"/>
    <property type="match status" value="1"/>
</dbReference>
<feature type="modified residue" description="4-aspartylphosphate" evidence="9">
    <location>
        <position position="558"/>
    </location>
</feature>
<evidence type="ECO:0000256" key="6">
    <source>
        <dbReference type="ARBA" id="ARBA00022777"/>
    </source>
</evidence>
<dbReference type="Gene3D" id="3.30.565.10">
    <property type="entry name" value="Histidine kinase-like ATPase, C-terminal domain"/>
    <property type="match status" value="1"/>
</dbReference>
<dbReference type="PANTHER" id="PTHR43047">
    <property type="entry name" value="TWO-COMPONENT HISTIDINE PROTEIN KINASE"/>
    <property type="match status" value="1"/>
</dbReference>
<feature type="transmembrane region" description="Helical" evidence="10">
    <location>
        <begin position="100"/>
        <end position="120"/>
    </location>
</feature>
<evidence type="ECO:0000256" key="7">
    <source>
        <dbReference type="ARBA" id="ARBA00023012"/>
    </source>
</evidence>
<keyword evidence="5" id="KW-0808">Transferase</keyword>
<feature type="domain" description="Response regulatory" evidence="12">
    <location>
        <begin position="506"/>
        <end position="627"/>
    </location>
</feature>
<sequence>MVANYLTGTAFMLIVLLILFIKICNDMNQEKIKRMYQILDVVAALYVLLDAMFAASLLLRQQQILVLRLIVFLFFIVYVITPFVWQLFVRSYMEAPHGRLFRVLEKLPLILLLAMVFISLKNGYVWEISESGEYMRGRGFQLFTAINLFYYLEAFGNGIYILYRKMYRKDHYLLQSLILSTLPLMAILVNTYLIPLQMTYPLQPFCLVLGTLSAYLFMADRQKTLLEEQHNASLNQALELEKEASRKAAEAGAVKSVFLANMSHDIRTPINAILGFADTIARHPDDEARVWDSVMKIKSSGHVLLNLINDVLDLSKIENDKLQLKEAPADLNELTEGFRELFRPAMMQGELDFEIHRNVLHPSVLCDEGKLQRILVNIINNAVKFTPKGGRIVLSVSERPEGNNRGIYEFLVRDTGIGISKEFQTHIFEAFEQEQSSMISNTSGAGLGLSIVKKLADLMKGTIEIDSAPGEGTAIKISFPFFRTQENADSRIAEDPPAVTDLSGMKILLAEDNELNREIALAILEEKGAEVTCAVNGKEALECFAESPEGFYDVILMDIMMPVMDGLQATREIRARKRPDAQAIPIFAMTANAFQEDIRKSREAGITEHFSKPLDYEMLVRKIREMNRVAGV</sequence>
<feature type="transmembrane region" description="Helical" evidence="10">
    <location>
        <begin position="36"/>
        <end position="59"/>
    </location>
</feature>
<dbReference type="InterPro" id="IPR036890">
    <property type="entry name" value="HATPase_C_sf"/>
</dbReference>
<accession>A0ABV1HQC8</accession>
<dbReference type="GO" id="GO:0005524">
    <property type="term" value="F:ATP binding"/>
    <property type="evidence" value="ECO:0007669"/>
    <property type="project" value="UniProtKB-KW"/>
</dbReference>
<keyword evidence="13" id="KW-0067">ATP-binding</keyword>
<feature type="transmembrane region" description="Helical" evidence="10">
    <location>
        <begin position="140"/>
        <end position="163"/>
    </location>
</feature>
<dbReference type="SUPFAM" id="SSF55874">
    <property type="entry name" value="ATPase domain of HSP90 chaperone/DNA topoisomerase II/histidine kinase"/>
    <property type="match status" value="1"/>
</dbReference>
<dbReference type="InterPro" id="IPR005467">
    <property type="entry name" value="His_kinase_dom"/>
</dbReference>
<keyword evidence="14" id="KW-1185">Reference proteome</keyword>
<keyword evidence="7" id="KW-0902">Two-component regulatory system</keyword>
<keyword evidence="4 9" id="KW-0597">Phosphoprotein</keyword>
<feature type="transmembrane region" description="Helical" evidence="10">
    <location>
        <begin position="200"/>
        <end position="218"/>
    </location>
</feature>
<dbReference type="Gene3D" id="3.40.50.2300">
    <property type="match status" value="1"/>
</dbReference>
<feature type="transmembrane region" description="Helical" evidence="10">
    <location>
        <begin position="6"/>
        <end position="24"/>
    </location>
</feature>
<dbReference type="Gene3D" id="1.10.287.130">
    <property type="match status" value="1"/>
</dbReference>
<gene>
    <name evidence="13" type="ORF">WMO41_15410</name>
</gene>
<dbReference type="Pfam" id="PF00072">
    <property type="entry name" value="Response_reg"/>
    <property type="match status" value="1"/>
</dbReference>
<dbReference type="CDD" id="cd17546">
    <property type="entry name" value="REC_hyHK_CKI1_RcsC-like"/>
    <property type="match status" value="1"/>
</dbReference>